<comment type="caution">
    <text evidence="1">The sequence shown here is derived from an EMBL/GenBank/DDBJ whole genome shotgun (WGS) entry which is preliminary data.</text>
</comment>
<proteinExistence type="predicted"/>
<dbReference type="EMBL" id="MFHQ01000037">
    <property type="protein sequence ID" value="OGF73699.1"/>
    <property type="molecule type" value="Genomic_DNA"/>
</dbReference>
<organism evidence="1 2">
    <name type="scientific">Candidatus Giovannonibacteria bacterium RIFCSPHIGHO2_02_FULL_46_20</name>
    <dbReference type="NCBI Taxonomy" id="1798338"/>
    <lineage>
        <taxon>Bacteria</taxon>
        <taxon>Candidatus Giovannoniibacteriota</taxon>
    </lineage>
</organism>
<dbReference type="STRING" id="1798338.A3J56_01930"/>
<evidence type="ECO:0000313" key="1">
    <source>
        <dbReference type="EMBL" id="OGF73699.1"/>
    </source>
</evidence>
<evidence type="ECO:0000313" key="2">
    <source>
        <dbReference type="Proteomes" id="UP000178406"/>
    </source>
</evidence>
<accession>A0A1F5WD97</accession>
<dbReference type="Proteomes" id="UP000178406">
    <property type="component" value="Unassembled WGS sequence"/>
</dbReference>
<name>A0A1F5WD97_9BACT</name>
<sequence>MEEKDRFPHASDVLEPVARFFIGHRWLNLYRNTGRMQSASYILYWQDEINPVERGTNFFEVLNVLAHILTPERAREYVTLRRSLRNILGTCGVPSNPAASDEWIVNAIAQFIKQRTPNFLNLFHEAWGDDRGDGERRSDYDKEAWMYVQAKLEVYFSRRKRE</sequence>
<gene>
    <name evidence="1" type="ORF">A3J56_01930</name>
</gene>
<protein>
    <submittedName>
        <fullName evidence="1">Uncharacterized protein</fullName>
    </submittedName>
</protein>
<dbReference type="AlphaFoldDB" id="A0A1F5WD97"/>
<reference evidence="1 2" key="1">
    <citation type="journal article" date="2016" name="Nat. Commun.">
        <title>Thousands of microbial genomes shed light on interconnected biogeochemical processes in an aquifer system.</title>
        <authorList>
            <person name="Anantharaman K."/>
            <person name="Brown C.T."/>
            <person name="Hug L.A."/>
            <person name="Sharon I."/>
            <person name="Castelle C.J."/>
            <person name="Probst A.J."/>
            <person name="Thomas B.C."/>
            <person name="Singh A."/>
            <person name="Wilkins M.J."/>
            <person name="Karaoz U."/>
            <person name="Brodie E.L."/>
            <person name="Williams K.H."/>
            <person name="Hubbard S.S."/>
            <person name="Banfield J.F."/>
        </authorList>
    </citation>
    <scope>NUCLEOTIDE SEQUENCE [LARGE SCALE GENOMIC DNA]</scope>
</reference>